<keyword evidence="3" id="KW-1185">Reference proteome</keyword>
<proteinExistence type="predicted"/>
<comment type="caution">
    <text evidence="2">The sequence shown here is derived from an EMBL/GenBank/DDBJ whole genome shotgun (WGS) entry which is preliminary data.</text>
</comment>
<dbReference type="Proteomes" id="UP001356427">
    <property type="component" value="Unassembled WGS sequence"/>
</dbReference>
<evidence type="ECO:0000313" key="2">
    <source>
        <dbReference type="EMBL" id="KAK6308326.1"/>
    </source>
</evidence>
<feature type="non-terminal residue" evidence="2">
    <location>
        <position position="183"/>
    </location>
</feature>
<protein>
    <submittedName>
        <fullName evidence="2">Uncharacterized protein</fullName>
    </submittedName>
</protein>
<sequence>MSFPLLSLTFRLVQFQLPSPRHCPLAVIKRYYPLYRCPADRALLWLWKSLVALVTGTDMPTLQEHTATLPAQTHRTGTRGNTSLLYIQLPHPLPLMLLELLQDVLLLPPLSVVNPLLPQDEEERRRSYHTKHRGQDPPDSDAALLLLHQGVIVQSAEEVPQALLGRLELHQVVVQHQLPDPGH</sequence>
<reference evidence="2 3" key="1">
    <citation type="submission" date="2021-04" db="EMBL/GenBank/DDBJ databases">
        <authorList>
            <person name="De Guttry C."/>
            <person name="Zahm M."/>
            <person name="Klopp C."/>
            <person name="Cabau C."/>
            <person name="Louis A."/>
            <person name="Berthelot C."/>
            <person name="Parey E."/>
            <person name="Roest Crollius H."/>
            <person name="Montfort J."/>
            <person name="Robinson-Rechavi M."/>
            <person name="Bucao C."/>
            <person name="Bouchez O."/>
            <person name="Gislard M."/>
            <person name="Lluch J."/>
            <person name="Milhes M."/>
            <person name="Lampietro C."/>
            <person name="Lopez Roques C."/>
            <person name="Donnadieu C."/>
            <person name="Braasch I."/>
            <person name="Desvignes T."/>
            <person name="Postlethwait J."/>
            <person name="Bobe J."/>
            <person name="Wedekind C."/>
            <person name="Guiguen Y."/>
        </authorList>
    </citation>
    <scope>NUCLEOTIDE SEQUENCE [LARGE SCALE GENOMIC DNA]</scope>
    <source>
        <strain evidence="2">Cs_M1</strain>
        <tissue evidence="2">Blood</tissue>
    </source>
</reference>
<evidence type="ECO:0000256" key="1">
    <source>
        <dbReference type="SAM" id="MobiDB-lite"/>
    </source>
</evidence>
<accession>A0AAN8LU82</accession>
<name>A0AAN8LU82_9TELE</name>
<evidence type="ECO:0000313" key="3">
    <source>
        <dbReference type="Proteomes" id="UP001356427"/>
    </source>
</evidence>
<dbReference type="AlphaFoldDB" id="A0AAN8LU82"/>
<dbReference type="EMBL" id="JAGTTL010000019">
    <property type="protein sequence ID" value="KAK6308326.1"/>
    <property type="molecule type" value="Genomic_DNA"/>
</dbReference>
<feature type="region of interest" description="Disordered" evidence="1">
    <location>
        <begin position="118"/>
        <end position="140"/>
    </location>
</feature>
<organism evidence="2 3">
    <name type="scientific">Coregonus suidteri</name>
    <dbReference type="NCBI Taxonomy" id="861788"/>
    <lineage>
        <taxon>Eukaryota</taxon>
        <taxon>Metazoa</taxon>
        <taxon>Chordata</taxon>
        <taxon>Craniata</taxon>
        <taxon>Vertebrata</taxon>
        <taxon>Euteleostomi</taxon>
        <taxon>Actinopterygii</taxon>
        <taxon>Neopterygii</taxon>
        <taxon>Teleostei</taxon>
        <taxon>Protacanthopterygii</taxon>
        <taxon>Salmoniformes</taxon>
        <taxon>Salmonidae</taxon>
        <taxon>Coregoninae</taxon>
        <taxon>Coregonus</taxon>
    </lineage>
</organism>
<gene>
    <name evidence="2" type="ORF">J4Q44_G00215970</name>
</gene>